<dbReference type="InterPro" id="IPR002636">
    <property type="entry name" value="DUF29"/>
</dbReference>
<dbReference type="RefSeq" id="WP_353932526.1">
    <property type="nucleotide sequence ID" value="NZ_CP150886.1"/>
</dbReference>
<accession>A0ABZ2UW52</accession>
<dbReference type="EMBL" id="CP150886">
    <property type="protein sequence ID" value="WZB89628.1"/>
    <property type="molecule type" value="Genomic_DNA"/>
</dbReference>
<dbReference type="PANTHER" id="PTHR34235:SF3">
    <property type="entry name" value="SLR1203 PROTEIN"/>
    <property type="match status" value="1"/>
</dbReference>
<evidence type="ECO:0000313" key="2">
    <source>
        <dbReference type="Proteomes" id="UP001483337"/>
    </source>
</evidence>
<protein>
    <submittedName>
        <fullName evidence="1">DUF29 domain-containing protein</fullName>
    </submittedName>
</protein>
<evidence type="ECO:0000313" key="1">
    <source>
        <dbReference type="EMBL" id="WZB89628.1"/>
    </source>
</evidence>
<organism evidence="1 2">
    <name type="scientific">Okeanomitos corallinicola TIOX110</name>
    <dbReference type="NCBI Taxonomy" id="3133117"/>
    <lineage>
        <taxon>Bacteria</taxon>
        <taxon>Bacillati</taxon>
        <taxon>Cyanobacteriota</taxon>
        <taxon>Cyanophyceae</taxon>
        <taxon>Nostocales</taxon>
        <taxon>Aphanizomenonaceae</taxon>
        <taxon>Okeanomitos</taxon>
    </lineage>
</organism>
<name>A0ABZ2UW52_9CYAN</name>
<dbReference type="Gene3D" id="1.20.1220.20">
    <property type="entry name" value="Uncharcterised protein PF01724"/>
    <property type="match status" value="1"/>
</dbReference>
<sequence length="149" mass="17914">MKTIHDLKQLYEVDDSQWLEETIKLLKNQQFRNLDLENLIEELEDFGRRDKSAVASLLEQVIRHLLLLKYWTIEQESNAVHWQGEIYTFRTQLNRRLNTNLRNYLESELDSIYKDALGFVKIKTQNSVVFPSVSPYFLQQLLDIQWWPI</sequence>
<keyword evidence="2" id="KW-1185">Reference proteome</keyword>
<gene>
    <name evidence="1" type="ORF">WJM97_08040</name>
</gene>
<reference evidence="1 2" key="1">
    <citation type="submission" date="2024-04" db="EMBL/GenBank/DDBJ databases">
        <title>Okeanomitos corallinicola gen. &amp; sp. nov. (Nostocales, Cyanobacteria), a new toxic marine heterocyst-forming cyanobacterium from a coral reef.</title>
        <authorList>
            <person name="Li H."/>
            <person name="Li R."/>
            <person name="Kang J."/>
            <person name="Hii K.S."/>
            <person name="Mohamed H.F."/>
            <person name="Xu X."/>
            <person name="Luo Z."/>
        </authorList>
    </citation>
    <scope>NUCLEOTIDE SEQUENCE [LARGE SCALE GENOMIC DNA]</scope>
    <source>
        <strain evidence="1 2">TIOX110</strain>
    </source>
</reference>
<dbReference type="Pfam" id="PF01724">
    <property type="entry name" value="DUF29"/>
    <property type="match status" value="1"/>
</dbReference>
<dbReference type="PANTHER" id="PTHR34235">
    <property type="entry name" value="SLR1203 PROTEIN-RELATED"/>
    <property type="match status" value="1"/>
</dbReference>
<dbReference type="Proteomes" id="UP001483337">
    <property type="component" value="Chromosome"/>
</dbReference>
<proteinExistence type="predicted"/>